<organism evidence="3 4">
    <name type="scientific">Felis catus</name>
    <name type="common">Cat</name>
    <name type="synonym">Felis silvestris catus</name>
    <dbReference type="NCBI Taxonomy" id="9685"/>
    <lineage>
        <taxon>Eukaryota</taxon>
        <taxon>Metazoa</taxon>
        <taxon>Chordata</taxon>
        <taxon>Craniata</taxon>
        <taxon>Vertebrata</taxon>
        <taxon>Euteleostomi</taxon>
        <taxon>Mammalia</taxon>
        <taxon>Eutheria</taxon>
        <taxon>Laurasiatheria</taxon>
        <taxon>Carnivora</taxon>
        <taxon>Feliformia</taxon>
        <taxon>Felidae</taxon>
        <taxon>Felinae</taxon>
        <taxon>Felis</taxon>
    </lineage>
</organism>
<feature type="domain" description="J" evidence="2">
    <location>
        <begin position="147"/>
        <end position="212"/>
    </location>
</feature>
<evidence type="ECO:0000313" key="3">
    <source>
        <dbReference type="Ensembl" id="ENSFCTP00005055015.1"/>
    </source>
</evidence>
<gene>
    <name evidence="3" type="primary">HS3ST6</name>
</gene>
<proteinExistence type="predicted"/>
<dbReference type="InterPro" id="IPR053025">
    <property type="entry name" value="Mito_ATP_Synthase-Asso"/>
</dbReference>
<feature type="region of interest" description="Disordered" evidence="1">
    <location>
        <begin position="214"/>
        <end position="253"/>
    </location>
</feature>
<dbReference type="PRINTS" id="PR00625">
    <property type="entry name" value="JDOMAIN"/>
</dbReference>
<dbReference type="SMART" id="SM00271">
    <property type="entry name" value="DnaJ"/>
    <property type="match status" value="1"/>
</dbReference>
<protein>
    <recommendedName>
        <fullName evidence="2">J domain-containing protein</fullName>
    </recommendedName>
</protein>
<reference evidence="3" key="2">
    <citation type="submission" date="2025-08" db="UniProtKB">
        <authorList>
            <consortium name="Ensembl"/>
        </authorList>
    </citation>
    <scope>IDENTIFICATION</scope>
    <source>
        <strain evidence="3">breed Abyssinian</strain>
    </source>
</reference>
<name>A0ABI8A747_FELCA</name>
<dbReference type="Proteomes" id="UP000823872">
    <property type="component" value="Chromosome E3"/>
</dbReference>
<dbReference type="Ensembl" id="ENSFCTT00005078773.1">
    <property type="protein sequence ID" value="ENSFCTP00005055015.1"/>
    <property type="gene ID" value="ENSFCTG00005027889.1"/>
</dbReference>
<dbReference type="GeneTree" id="ENSGT00510000048685"/>
<dbReference type="CDD" id="cd06257">
    <property type="entry name" value="DnaJ"/>
    <property type="match status" value="1"/>
</dbReference>
<evidence type="ECO:0000259" key="2">
    <source>
        <dbReference type="PROSITE" id="PS50076"/>
    </source>
</evidence>
<dbReference type="PANTHER" id="PTHR44873:SF1">
    <property type="entry name" value="DNAJ HOMOLOG SUBFAMILY C MEMBER 30, MITOCHONDRIAL"/>
    <property type="match status" value="1"/>
</dbReference>
<dbReference type="InterPro" id="IPR001623">
    <property type="entry name" value="DnaJ_domain"/>
</dbReference>
<reference evidence="3 4" key="1">
    <citation type="submission" date="2021-02" db="EMBL/GenBank/DDBJ databases">
        <title>Safari Cat Assemblies.</title>
        <authorList>
            <person name="Bredemeyer K.R."/>
            <person name="Murphy W.J."/>
        </authorList>
    </citation>
    <scope>NUCLEOTIDE SEQUENCE [LARGE SCALE GENOMIC DNA]</scope>
</reference>
<evidence type="ECO:0000256" key="1">
    <source>
        <dbReference type="SAM" id="MobiDB-lite"/>
    </source>
</evidence>
<dbReference type="PROSITE" id="PS50076">
    <property type="entry name" value="DNAJ_2"/>
    <property type="match status" value="1"/>
</dbReference>
<sequence>MEERRTRASRKPHQLRGPAVLRSLPAERHPHASAARLTLVFREPGFYIFGPAPAQKHACSTFLPASLFTRLARGPTRCEQRALPIGQLVSHRPPGPFKMATKRDLRWPRRLLWGLWLARGAPQSPGSGLGLEGRTYSQGDGPYSRTALYELLGVPTTATQAQIKAAYYRQSFLYHPDRNSGSAEAAERFTRISQAYVVLGSATLRRKYDRGLLSDEDLRGPGVRPPKAPVRDTGSPRPPPPASQAHGRGQATAGGNRTMFDFDAFYQAHYGEQLERERRLRARREALRKQQEDRAKKGFHWDDTRDATFVFLLLTVFIIMGFRF</sequence>
<evidence type="ECO:0000313" key="4">
    <source>
        <dbReference type="Proteomes" id="UP000823872"/>
    </source>
</evidence>
<accession>A0ABI8A747</accession>
<dbReference type="PANTHER" id="PTHR44873">
    <property type="entry name" value="DNAJ HOMOLOG SUBFAMILY C MEMBER 30, MITOCHONDRIAL"/>
    <property type="match status" value="1"/>
</dbReference>
<dbReference type="InterPro" id="IPR036869">
    <property type="entry name" value="J_dom_sf"/>
</dbReference>
<dbReference type="Gene3D" id="1.10.287.110">
    <property type="entry name" value="DnaJ domain"/>
    <property type="match status" value="1"/>
</dbReference>
<dbReference type="SUPFAM" id="SSF46565">
    <property type="entry name" value="Chaperone J-domain"/>
    <property type="match status" value="1"/>
</dbReference>
<keyword evidence="4" id="KW-1185">Reference proteome</keyword>
<dbReference type="Pfam" id="PF00226">
    <property type="entry name" value="DnaJ"/>
    <property type="match status" value="1"/>
</dbReference>
<reference evidence="3" key="3">
    <citation type="submission" date="2025-09" db="UniProtKB">
        <authorList>
            <consortium name="Ensembl"/>
        </authorList>
    </citation>
    <scope>IDENTIFICATION</scope>
    <source>
        <strain evidence="3">breed Abyssinian</strain>
    </source>
</reference>